<gene>
    <name evidence="2" type="ORF">A6D6_03945</name>
</gene>
<keyword evidence="3" id="KW-1185">Reference proteome</keyword>
<dbReference type="InterPro" id="IPR038765">
    <property type="entry name" value="Papain-like_cys_pep_sf"/>
</dbReference>
<dbReference type="PANTHER" id="PTHR33490">
    <property type="entry name" value="BLR5614 PROTEIN-RELATED"/>
    <property type="match status" value="1"/>
</dbReference>
<dbReference type="InterPro" id="IPR002931">
    <property type="entry name" value="Transglutaminase-like"/>
</dbReference>
<reference evidence="2 3" key="1">
    <citation type="submission" date="2012-09" db="EMBL/GenBank/DDBJ databases">
        <title>Genome Sequence of alkane-degrading Bacterium Alcanivorax sp. 6-D-6.</title>
        <authorList>
            <person name="Lai Q."/>
            <person name="Shao Z."/>
        </authorList>
    </citation>
    <scope>NUCLEOTIDE SEQUENCE [LARGE SCALE GENOMIC DNA]</scope>
    <source>
        <strain evidence="2 3">6-D-6</strain>
    </source>
</reference>
<dbReference type="EMBL" id="AQPF01000063">
    <property type="protein sequence ID" value="KAF0802694.1"/>
    <property type="molecule type" value="Genomic_DNA"/>
</dbReference>
<organism evidence="2 3">
    <name type="scientific">Alcanivorax xiamenensis</name>
    <dbReference type="NCBI Taxonomy" id="1177156"/>
    <lineage>
        <taxon>Bacteria</taxon>
        <taxon>Pseudomonadati</taxon>
        <taxon>Pseudomonadota</taxon>
        <taxon>Gammaproteobacteria</taxon>
        <taxon>Oceanospirillales</taxon>
        <taxon>Alcanivoracaceae</taxon>
        <taxon>Alcanivorax</taxon>
    </lineage>
</organism>
<dbReference type="SMART" id="SM00460">
    <property type="entry name" value="TGc"/>
    <property type="match status" value="1"/>
</dbReference>
<name>A0ABQ6Y2X3_9GAMM</name>
<evidence type="ECO:0000313" key="2">
    <source>
        <dbReference type="EMBL" id="KAF0802694.1"/>
    </source>
</evidence>
<protein>
    <submittedName>
        <fullName evidence="2">Transglutaminase domain-containing protein</fullName>
    </submittedName>
</protein>
<evidence type="ECO:0000313" key="3">
    <source>
        <dbReference type="Proteomes" id="UP000771797"/>
    </source>
</evidence>
<sequence>MKERDEEGMDAYLAATDVVDWHHPDVRALARELAAEQDSHEAVAHRCFLWVRDEVRHSMDYRLSPVPCTASEVLRERSGFCYAKSHLLAALLRANGIPTAFCYQRLSRDDNGEPYCLHGLNAVRLPGQTWYRIDARGNRAGIDARFEPPIEHLAYAATLPGEKDIPGRFAEPLPEVVSALNAYEDARALHLNLPDRE</sequence>
<dbReference type="Pfam" id="PF01841">
    <property type="entry name" value="Transglut_core"/>
    <property type="match status" value="1"/>
</dbReference>
<dbReference type="SUPFAM" id="SSF54001">
    <property type="entry name" value="Cysteine proteinases"/>
    <property type="match status" value="1"/>
</dbReference>
<feature type="domain" description="Transglutaminase-like" evidence="1">
    <location>
        <begin position="73"/>
        <end position="137"/>
    </location>
</feature>
<dbReference type="PANTHER" id="PTHR33490:SF3">
    <property type="entry name" value="CONSERVED INTEGRAL MEMBRANE PROTEIN"/>
    <property type="match status" value="1"/>
</dbReference>
<accession>A0ABQ6Y2X3</accession>
<evidence type="ECO:0000259" key="1">
    <source>
        <dbReference type="SMART" id="SM00460"/>
    </source>
</evidence>
<dbReference type="RefSeq" id="WP_236564187.1">
    <property type="nucleotide sequence ID" value="NZ_AQPF01000063.1"/>
</dbReference>
<proteinExistence type="predicted"/>
<dbReference type="Gene3D" id="3.10.620.30">
    <property type="match status" value="1"/>
</dbReference>
<dbReference type="Proteomes" id="UP000771797">
    <property type="component" value="Unassembled WGS sequence"/>
</dbReference>
<comment type="caution">
    <text evidence="2">The sequence shown here is derived from an EMBL/GenBank/DDBJ whole genome shotgun (WGS) entry which is preliminary data.</text>
</comment>